<dbReference type="GO" id="GO:0003676">
    <property type="term" value="F:nucleic acid binding"/>
    <property type="evidence" value="ECO:0007669"/>
    <property type="project" value="InterPro"/>
</dbReference>
<dbReference type="GO" id="GO:0015074">
    <property type="term" value="P:DNA integration"/>
    <property type="evidence" value="ECO:0007669"/>
    <property type="project" value="InterPro"/>
</dbReference>
<feature type="domain" description="Integrase catalytic" evidence="1">
    <location>
        <begin position="169"/>
        <end position="363"/>
    </location>
</feature>
<dbReference type="PANTHER" id="PTHR35004:SF7">
    <property type="entry name" value="INTEGRASE PROTEIN"/>
    <property type="match status" value="1"/>
</dbReference>
<dbReference type="InterPro" id="IPR036397">
    <property type="entry name" value="RNaseH_sf"/>
</dbReference>
<organism evidence="2 3">
    <name type="scientific">Leptospira bouyouniensis</name>
    <dbReference type="NCBI Taxonomy" id="2484911"/>
    <lineage>
        <taxon>Bacteria</taxon>
        <taxon>Pseudomonadati</taxon>
        <taxon>Spirochaetota</taxon>
        <taxon>Spirochaetia</taxon>
        <taxon>Leptospirales</taxon>
        <taxon>Leptospiraceae</taxon>
        <taxon>Leptospira</taxon>
    </lineage>
</organism>
<dbReference type="InterPro" id="IPR012337">
    <property type="entry name" value="RNaseH-like_sf"/>
</dbReference>
<dbReference type="RefSeq" id="WP_135770803.1">
    <property type="nucleotide sequence ID" value="NZ_RQFT01000008.1"/>
</dbReference>
<reference evidence="2 3" key="1">
    <citation type="journal article" date="2019" name="PLoS Negl. Trop. Dis.">
        <title>Revisiting the worldwide diversity of Leptospira species in the environment.</title>
        <authorList>
            <person name="Vincent A.T."/>
            <person name="Schiettekatte O."/>
            <person name="Bourhy P."/>
            <person name="Veyrier F.J."/>
            <person name="Picardeau M."/>
        </authorList>
    </citation>
    <scope>NUCLEOTIDE SEQUENCE [LARGE SCALE GENOMIC DNA]</scope>
    <source>
        <strain evidence="2 3">201800273</strain>
    </source>
</reference>
<dbReference type="PANTHER" id="PTHR35004">
    <property type="entry name" value="TRANSPOSASE RV3428C-RELATED"/>
    <property type="match status" value="1"/>
</dbReference>
<dbReference type="AlphaFoldDB" id="A0A7I0HSE6"/>
<dbReference type="PROSITE" id="PS50994">
    <property type="entry name" value="INTEGRASE"/>
    <property type="match status" value="1"/>
</dbReference>
<evidence type="ECO:0000313" key="2">
    <source>
        <dbReference type="EMBL" id="TGL06468.1"/>
    </source>
</evidence>
<gene>
    <name evidence="2" type="ORF">EHQ43_08625</name>
</gene>
<dbReference type="InterPro" id="IPR001584">
    <property type="entry name" value="Integrase_cat-core"/>
</dbReference>
<name>A0A7I0HSE6_9LEPT</name>
<proteinExistence type="predicted"/>
<protein>
    <submittedName>
        <fullName evidence="2">Transposase</fullName>
    </submittedName>
</protein>
<dbReference type="Proteomes" id="UP000297641">
    <property type="component" value="Unassembled WGS sequence"/>
</dbReference>
<comment type="caution">
    <text evidence="2">The sequence shown here is derived from an EMBL/GenBank/DDBJ whole genome shotgun (WGS) entry which is preliminary data.</text>
</comment>
<accession>A0A7I0HSE6</accession>
<dbReference type="Gene3D" id="3.30.420.10">
    <property type="entry name" value="Ribonuclease H-like superfamily/Ribonuclease H"/>
    <property type="match status" value="1"/>
</dbReference>
<sequence length="570" mass="65177">MARSFNKDLFHESYLAWKLATSKRMKGEMIKSMMKIFGLSKDALYRRINRYESGEDLSVISGETKKKTASKLTDSRLQGRLKDINIIAANKFANLSGKNPRPIPTELAIQIAKNKGEIDYHWTVSTADRWLKRIGCTAVEMNAPTAALKWKEPYSNSTWMFDASVFNRYYLNPAEGKIKKRAFLDIKDEESGMEKDKLVKIWLYACVDVYSKVFFLKAYGGQPITSGAKHRGENATDYLDFFKYCFLEKEDLRMPVFGIPELVYSDKGSGIMATKNVLLRLGVQNVKTHLPGNPRAKGAVERRIGVFKTNIEPALDGIQFETIDDLNEFLHEYCVHQNQVSGRYDLWIEGTNLKPVKIISEQNFYDAMVSFDTRVVDNYGCVSYRGRQYGVAMDLCGQKVTLFRDSSGEIVAEDSLGNTYICDSRGAREISGATGYTIQNPSDAFKKTDRMRSREEVREQAKEAKKTKTIQDILNYSTNLRYFPARSVPVEVRPTIAPKEIPSAEEAWSFIERRLLINRLDLPKEMKEAIDSVFNLKVKVRGFIPDTEVYEMHNIINKYLQTKELEEGIQ</sequence>
<dbReference type="EMBL" id="RQFT01000008">
    <property type="protein sequence ID" value="TGL06468.1"/>
    <property type="molecule type" value="Genomic_DNA"/>
</dbReference>
<dbReference type="SUPFAM" id="SSF53098">
    <property type="entry name" value="Ribonuclease H-like"/>
    <property type="match status" value="1"/>
</dbReference>
<evidence type="ECO:0000313" key="3">
    <source>
        <dbReference type="Proteomes" id="UP000297641"/>
    </source>
</evidence>
<evidence type="ECO:0000259" key="1">
    <source>
        <dbReference type="PROSITE" id="PS50994"/>
    </source>
</evidence>